<dbReference type="Proteomes" id="UP001266305">
    <property type="component" value="Unassembled WGS sequence"/>
</dbReference>
<accession>A0ABQ9WJD7</accession>
<name>A0ABQ9WJD7_SAGOE</name>
<evidence type="ECO:0000313" key="1">
    <source>
        <dbReference type="EMBL" id="KAK2121431.1"/>
    </source>
</evidence>
<sequence>VACPGPLVGTAIPHSYSPSLSAEPPEWLIRQAVGVVATAAVRQAEHTGQPREAVAQLAQLQGTSLVAEGGWCRPWAHPNPALPLCRHLQPLEPQALSKQLSWYQGDTSLQT</sequence>
<reference evidence="1 2" key="1">
    <citation type="submission" date="2023-05" db="EMBL/GenBank/DDBJ databases">
        <title>B98-5 Cell Line De Novo Hybrid Assembly: An Optical Mapping Approach.</title>
        <authorList>
            <person name="Kananen K."/>
            <person name="Auerbach J.A."/>
            <person name="Kautto E."/>
            <person name="Blachly J.S."/>
        </authorList>
    </citation>
    <scope>NUCLEOTIDE SEQUENCE [LARGE SCALE GENOMIC DNA]</scope>
    <source>
        <strain evidence="1">B95-8</strain>
        <tissue evidence="1">Cell line</tissue>
    </source>
</reference>
<evidence type="ECO:0000313" key="2">
    <source>
        <dbReference type="Proteomes" id="UP001266305"/>
    </source>
</evidence>
<proteinExistence type="predicted"/>
<keyword evidence="2" id="KW-1185">Reference proteome</keyword>
<dbReference type="EMBL" id="JASSZA010000001">
    <property type="protein sequence ID" value="KAK2121431.1"/>
    <property type="molecule type" value="Genomic_DNA"/>
</dbReference>
<organism evidence="1 2">
    <name type="scientific">Saguinus oedipus</name>
    <name type="common">Cotton-top tamarin</name>
    <name type="synonym">Oedipomidas oedipus</name>
    <dbReference type="NCBI Taxonomy" id="9490"/>
    <lineage>
        <taxon>Eukaryota</taxon>
        <taxon>Metazoa</taxon>
        <taxon>Chordata</taxon>
        <taxon>Craniata</taxon>
        <taxon>Vertebrata</taxon>
        <taxon>Euteleostomi</taxon>
        <taxon>Mammalia</taxon>
        <taxon>Eutheria</taxon>
        <taxon>Euarchontoglires</taxon>
        <taxon>Primates</taxon>
        <taxon>Haplorrhini</taxon>
        <taxon>Platyrrhini</taxon>
        <taxon>Cebidae</taxon>
        <taxon>Callitrichinae</taxon>
        <taxon>Saguinus</taxon>
    </lineage>
</organism>
<comment type="caution">
    <text evidence="1">The sequence shown here is derived from an EMBL/GenBank/DDBJ whole genome shotgun (WGS) entry which is preliminary data.</text>
</comment>
<feature type="non-terminal residue" evidence="1">
    <location>
        <position position="1"/>
    </location>
</feature>
<gene>
    <name evidence="1" type="ORF">P7K49_002817</name>
</gene>
<protein>
    <submittedName>
        <fullName evidence="1">Uncharacterized protein</fullName>
    </submittedName>
</protein>